<dbReference type="EMBL" id="JBHSXX010000001">
    <property type="protein sequence ID" value="MFC6865763.1"/>
    <property type="molecule type" value="Genomic_DNA"/>
</dbReference>
<feature type="signal peptide" evidence="2">
    <location>
        <begin position="1"/>
        <end position="25"/>
    </location>
</feature>
<keyword evidence="4" id="KW-1185">Reference proteome</keyword>
<evidence type="ECO:0000313" key="3">
    <source>
        <dbReference type="EMBL" id="MFC6865763.1"/>
    </source>
</evidence>
<evidence type="ECO:0000256" key="2">
    <source>
        <dbReference type="SAM" id="SignalP"/>
    </source>
</evidence>
<feature type="chain" id="PRO_5046281681" evidence="2">
    <location>
        <begin position="26"/>
        <end position="73"/>
    </location>
</feature>
<evidence type="ECO:0000256" key="1">
    <source>
        <dbReference type="SAM" id="MobiDB-lite"/>
    </source>
</evidence>
<dbReference type="RefSeq" id="WP_345403504.1">
    <property type="nucleotide sequence ID" value="NZ_BAABLA010000115.1"/>
</dbReference>
<reference evidence="4" key="1">
    <citation type="journal article" date="2019" name="Int. J. Syst. Evol. Microbiol.">
        <title>The Global Catalogue of Microorganisms (GCM) 10K type strain sequencing project: providing services to taxonomists for standard genome sequencing and annotation.</title>
        <authorList>
            <consortium name="The Broad Institute Genomics Platform"/>
            <consortium name="The Broad Institute Genome Sequencing Center for Infectious Disease"/>
            <person name="Wu L."/>
            <person name="Ma J."/>
        </authorList>
    </citation>
    <scope>NUCLEOTIDE SEQUENCE [LARGE SCALE GENOMIC DNA]</scope>
    <source>
        <strain evidence="4">KCTC 32255</strain>
    </source>
</reference>
<evidence type="ECO:0000313" key="4">
    <source>
        <dbReference type="Proteomes" id="UP001596337"/>
    </source>
</evidence>
<proteinExistence type="predicted"/>
<sequence>MRRVTAAAALGFALAIGGGAAPALAHDAGPCNDSGEPGNSDYAQHHIKPSAQDGALGEGGHKPGSHQGFSTCK</sequence>
<name>A0ABW2BSI8_9PSEU</name>
<comment type="caution">
    <text evidence="3">The sequence shown here is derived from an EMBL/GenBank/DDBJ whole genome shotgun (WGS) entry which is preliminary data.</text>
</comment>
<dbReference type="Proteomes" id="UP001596337">
    <property type="component" value="Unassembled WGS sequence"/>
</dbReference>
<organism evidence="3 4">
    <name type="scientific">Haloechinothrix salitolerans</name>
    <dbReference type="NCBI Taxonomy" id="926830"/>
    <lineage>
        <taxon>Bacteria</taxon>
        <taxon>Bacillati</taxon>
        <taxon>Actinomycetota</taxon>
        <taxon>Actinomycetes</taxon>
        <taxon>Pseudonocardiales</taxon>
        <taxon>Pseudonocardiaceae</taxon>
        <taxon>Haloechinothrix</taxon>
    </lineage>
</organism>
<feature type="region of interest" description="Disordered" evidence="1">
    <location>
        <begin position="24"/>
        <end position="73"/>
    </location>
</feature>
<protein>
    <submittedName>
        <fullName evidence="3">Uncharacterized protein</fullName>
    </submittedName>
</protein>
<keyword evidence="2" id="KW-0732">Signal</keyword>
<accession>A0ABW2BSI8</accession>
<gene>
    <name evidence="3" type="ORF">ACFQGD_01245</name>
</gene>